<sequence length="77" mass="8450">MIARQVVRTESGEEQIVNLGDFPSNDKENAALPAYLSEDDSPVKVDDKAIRRFGAKEDTGVGWLGAAASFLAKSFYW</sequence>
<reference evidence="1" key="1">
    <citation type="submission" date="2020-06" db="EMBL/GenBank/DDBJ databases">
        <title>Draft genome of Bugula neritina, a colonial animal packing powerful symbionts and potential medicines.</title>
        <authorList>
            <person name="Rayko M."/>
        </authorList>
    </citation>
    <scope>NUCLEOTIDE SEQUENCE [LARGE SCALE GENOMIC DNA]</scope>
    <source>
        <strain evidence="1">Kwan_BN1</strain>
    </source>
</reference>
<dbReference type="PANTHER" id="PTHR46840">
    <property type="entry name" value="ARMADILLO REPEAT-CONTAINING PROTEIN 1"/>
    <property type="match status" value="1"/>
</dbReference>
<protein>
    <submittedName>
        <fullName evidence="1">ARMC1</fullName>
    </submittedName>
</protein>
<dbReference type="PANTHER" id="PTHR46840:SF2">
    <property type="entry name" value="ARMADILLO REPEAT-CONTAINING PROTEIN 1"/>
    <property type="match status" value="1"/>
</dbReference>
<evidence type="ECO:0000313" key="1">
    <source>
        <dbReference type="EMBL" id="KAF6031798.1"/>
    </source>
</evidence>
<dbReference type="InterPro" id="IPR016617">
    <property type="entry name" value="ARMC1"/>
</dbReference>
<accession>A0A7J7K2H2</accession>
<comment type="caution">
    <text evidence="1">The sequence shown here is derived from an EMBL/GenBank/DDBJ whole genome shotgun (WGS) entry which is preliminary data.</text>
</comment>
<evidence type="ECO:0000313" key="2">
    <source>
        <dbReference type="Proteomes" id="UP000593567"/>
    </source>
</evidence>
<proteinExistence type="predicted"/>
<name>A0A7J7K2H2_BUGNE</name>
<organism evidence="1 2">
    <name type="scientific">Bugula neritina</name>
    <name type="common">Brown bryozoan</name>
    <name type="synonym">Sertularia neritina</name>
    <dbReference type="NCBI Taxonomy" id="10212"/>
    <lineage>
        <taxon>Eukaryota</taxon>
        <taxon>Metazoa</taxon>
        <taxon>Spiralia</taxon>
        <taxon>Lophotrochozoa</taxon>
        <taxon>Bryozoa</taxon>
        <taxon>Gymnolaemata</taxon>
        <taxon>Cheilostomatida</taxon>
        <taxon>Flustrina</taxon>
        <taxon>Buguloidea</taxon>
        <taxon>Bugulidae</taxon>
        <taxon>Bugula</taxon>
    </lineage>
</organism>
<gene>
    <name evidence="1" type="ORF">EB796_009902</name>
</gene>
<dbReference type="AlphaFoldDB" id="A0A7J7K2H2"/>
<dbReference type="Proteomes" id="UP000593567">
    <property type="component" value="Unassembled WGS sequence"/>
</dbReference>
<dbReference type="OrthoDB" id="17335at2759"/>
<dbReference type="EMBL" id="VXIV02001564">
    <property type="protein sequence ID" value="KAF6031798.1"/>
    <property type="molecule type" value="Genomic_DNA"/>
</dbReference>
<keyword evidence="2" id="KW-1185">Reference proteome</keyword>